<evidence type="ECO:0000313" key="1">
    <source>
        <dbReference type="EMBL" id="GIX90559.1"/>
    </source>
</evidence>
<dbReference type="EMBL" id="BPLQ01002250">
    <property type="protein sequence ID" value="GIX90559.1"/>
    <property type="molecule type" value="Genomic_DNA"/>
</dbReference>
<accession>A0AAV4P1P4</accession>
<dbReference type="Proteomes" id="UP001054837">
    <property type="component" value="Unassembled WGS sequence"/>
</dbReference>
<reference evidence="1 2" key="1">
    <citation type="submission" date="2021-06" db="EMBL/GenBank/DDBJ databases">
        <title>Caerostris darwini draft genome.</title>
        <authorList>
            <person name="Kono N."/>
            <person name="Arakawa K."/>
        </authorList>
    </citation>
    <scope>NUCLEOTIDE SEQUENCE [LARGE SCALE GENOMIC DNA]</scope>
</reference>
<keyword evidence="2" id="KW-1185">Reference proteome</keyword>
<evidence type="ECO:0000313" key="2">
    <source>
        <dbReference type="Proteomes" id="UP001054837"/>
    </source>
</evidence>
<gene>
    <name evidence="1" type="ORF">CDAR_75021</name>
</gene>
<organism evidence="1 2">
    <name type="scientific">Caerostris darwini</name>
    <dbReference type="NCBI Taxonomy" id="1538125"/>
    <lineage>
        <taxon>Eukaryota</taxon>
        <taxon>Metazoa</taxon>
        <taxon>Ecdysozoa</taxon>
        <taxon>Arthropoda</taxon>
        <taxon>Chelicerata</taxon>
        <taxon>Arachnida</taxon>
        <taxon>Araneae</taxon>
        <taxon>Araneomorphae</taxon>
        <taxon>Entelegynae</taxon>
        <taxon>Araneoidea</taxon>
        <taxon>Araneidae</taxon>
        <taxon>Caerostris</taxon>
    </lineage>
</organism>
<comment type="caution">
    <text evidence="1">The sequence shown here is derived from an EMBL/GenBank/DDBJ whole genome shotgun (WGS) entry which is preliminary data.</text>
</comment>
<name>A0AAV4P1P4_9ARAC</name>
<protein>
    <submittedName>
        <fullName evidence="1">Uncharacterized protein</fullName>
    </submittedName>
</protein>
<dbReference type="AlphaFoldDB" id="A0AAV4P1P4"/>
<sequence>MVSDNDKGAEEALWGWLHNCVSVGSGNVFPRNSNARAGIRMERRRIRRNERNMKHDSLFWHGDAKEAGRTYCRECVVILCVSYEKLSALLHGGDVYHKNLIVSL</sequence>
<proteinExistence type="predicted"/>